<reference evidence="2 3" key="1">
    <citation type="journal article" date="2021" name="Elife">
        <title>Chloroplast acquisition without the gene transfer in kleptoplastic sea slugs, Plakobranchus ocellatus.</title>
        <authorList>
            <person name="Maeda T."/>
            <person name="Takahashi S."/>
            <person name="Yoshida T."/>
            <person name="Shimamura S."/>
            <person name="Takaki Y."/>
            <person name="Nagai Y."/>
            <person name="Toyoda A."/>
            <person name="Suzuki Y."/>
            <person name="Arimoto A."/>
            <person name="Ishii H."/>
            <person name="Satoh N."/>
            <person name="Nishiyama T."/>
            <person name="Hasebe M."/>
            <person name="Maruyama T."/>
            <person name="Minagawa J."/>
            <person name="Obokata J."/>
            <person name="Shigenobu S."/>
        </authorList>
    </citation>
    <scope>NUCLEOTIDE SEQUENCE [LARGE SCALE GENOMIC DNA]</scope>
</reference>
<feature type="region of interest" description="Disordered" evidence="1">
    <location>
        <begin position="1"/>
        <end position="63"/>
    </location>
</feature>
<comment type="caution">
    <text evidence="2">The sequence shown here is derived from an EMBL/GenBank/DDBJ whole genome shotgun (WGS) entry which is preliminary data.</text>
</comment>
<sequence length="114" mass="12986">MTFSPVRLSKQQGAEYPESCEPEHPEYNARTCPLPLKEEERQGELTLKTPTQSTKSGTMAKRVGQATKTKAWYDICETLITNLNSRTLEGKHTTTRVKPLEYIRAGSWRLSKRS</sequence>
<organism evidence="2 3">
    <name type="scientific">Plakobranchus ocellatus</name>
    <dbReference type="NCBI Taxonomy" id="259542"/>
    <lineage>
        <taxon>Eukaryota</taxon>
        <taxon>Metazoa</taxon>
        <taxon>Spiralia</taxon>
        <taxon>Lophotrochozoa</taxon>
        <taxon>Mollusca</taxon>
        <taxon>Gastropoda</taxon>
        <taxon>Heterobranchia</taxon>
        <taxon>Euthyneura</taxon>
        <taxon>Panpulmonata</taxon>
        <taxon>Sacoglossa</taxon>
        <taxon>Placobranchoidea</taxon>
        <taxon>Plakobranchidae</taxon>
        <taxon>Plakobranchus</taxon>
    </lineage>
</organism>
<dbReference type="EMBL" id="BLXT01004479">
    <property type="protein sequence ID" value="GFO13154.1"/>
    <property type="molecule type" value="Genomic_DNA"/>
</dbReference>
<name>A0AAV4B454_9GAST</name>
<protein>
    <submittedName>
        <fullName evidence="2">Uncharacterized protein</fullName>
    </submittedName>
</protein>
<dbReference type="Proteomes" id="UP000735302">
    <property type="component" value="Unassembled WGS sequence"/>
</dbReference>
<accession>A0AAV4B454</accession>
<feature type="compositionally biased region" description="Polar residues" evidence="1">
    <location>
        <begin position="48"/>
        <end position="57"/>
    </location>
</feature>
<dbReference type="AlphaFoldDB" id="A0AAV4B454"/>
<proteinExistence type="predicted"/>
<keyword evidence="3" id="KW-1185">Reference proteome</keyword>
<gene>
    <name evidence="2" type="ORF">PoB_003965900</name>
</gene>
<evidence type="ECO:0000313" key="2">
    <source>
        <dbReference type="EMBL" id="GFO13154.1"/>
    </source>
</evidence>
<evidence type="ECO:0000256" key="1">
    <source>
        <dbReference type="SAM" id="MobiDB-lite"/>
    </source>
</evidence>
<evidence type="ECO:0000313" key="3">
    <source>
        <dbReference type="Proteomes" id="UP000735302"/>
    </source>
</evidence>